<dbReference type="SUPFAM" id="SSF111331">
    <property type="entry name" value="NAD kinase/diacylglycerol kinase-like"/>
    <property type="match status" value="1"/>
</dbReference>
<evidence type="ECO:0000313" key="5">
    <source>
        <dbReference type="Proteomes" id="UP001499895"/>
    </source>
</evidence>
<feature type="domain" description="DAGKc" evidence="3">
    <location>
        <begin position="1"/>
        <end position="140"/>
    </location>
</feature>
<proteinExistence type="inferred from homology"/>
<comment type="caution">
    <text evidence="4">The sequence shown here is derived from an EMBL/GenBank/DDBJ whole genome shotgun (WGS) entry which is preliminary data.</text>
</comment>
<dbReference type="Gene3D" id="3.40.50.10330">
    <property type="entry name" value="Probable inorganic polyphosphate/atp-NAD kinase, domain 1"/>
    <property type="match status" value="1"/>
</dbReference>
<dbReference type="InterPro" id="IPR001206">
    <property type="entry name" value="Diacylglycerol_kinase_cat_dom"/>
</dbReference>
<evidence type="ECO:0000256" key="2">
    <source>
        <dbReference type="ARBA" id="ARBA00005983"/>
    </source>
</evidence>
<dbReference type="InterPro" id="IPR016064">
    <property type="entry name" value="NAD/diacylglycerol_kinase_sf"/>
</dbReference>
<dbReference type="Proteomes" id="UP001499895">
    <property type="component" value="Unassembled WGS sequence"/>
</dbReference>
<evidence type="ECO:0000313" key="4">
    <source>
        <dbReference type="EMBL" id="GAA0467372.1"/>
    </source>
</evidence>
<comment type="similarity">
    <text evidence="2">Belongs to the diacylglycerol/lipid kinase family.</text>
</comment>
<dbReference type="SMART" id="SM00046">
    <property type="entry name" value="DAGKc"/>
    <property type="match status" value="1"/>
</dbReference>
<dbReference type="Pfam" id="PF00781">
    <property type="entry name" value="DAGK_cat"/>
    <property type="match status" value="1"/>
</dbReference>
<keyword evidence="5" id="KW-1185">Reference proteome</keyword>
<dbReference type="PROSITE" id="PS50146">
    <property type="entry name" value="DAGK"/>
    <property type="match status" value="1"/>
</dbReference>
<dbReference type="PANTHER" id="PTHR12358:SF54">
    <property type="entry name" value="SPHINGOSINE KINASE RELATED PROTEIN"/>
    <property type="match status" value="1"/>
</dbReference>
<dbReference type="Gene3D" id="2.60.200.40">
    <property type="match status" value="1"/>
</dbReference>
<gene>
    <name evidence="4" type="ORF">GCM10009544_32030</name>
</gene>
<name>A0ABN1A4H8_9ACTN</name>
<dbReference type="InterPro" id="IPR050187">
    <property type="entry name" value="Lipid_Phosphate_FormReg"/>
</dbReference>
<keyword evidence="4" id="KW-0808">Transferase</keyword>
<sequence length="311" mass="32909">MTPRALVLVNPAATRAGRAETADVVAALSAVATVAVTVTASPGHATELARAARRDALPLLVVVGGDGTVNEAVNGLLADGARDDPLVRTALGIVPAGGMNVTARSLGAGRTVPDAVRRLTEAVRGKRRRILNVGRAGERYFLFASGVGFGADLMTRVSHARRHGRKTTPLRCVLEGARAFPGGTQRGRTDLTVTAGRRKERAFALLVANASPYAYVGAWPLNPCPAADWSTDLEALAFTDASVPRCSLLAARMLVAPWHEHHGRPVTRFRELRTLSVTSHNPVALHVDGEPLPARDTVRFTSVRRALAVAL</sequence>
<dbReference type="GO" id="GO:0016301">
    <property type="term" value="F:kinase activity"/>
    <property type="evidence" value="ECO:0007669"/>
    <property type="project" value="UniProtKB-KW"/>
</dbReference>
<dbReference type="EMBL" id="BAAAHB010000031">
    <property type="protein sequence ID" value="GAA0467372.1"/>
    <property type="molecule type" value="Genomic_DNA"/>
</dbReference>
<comment type="cofactor">
    <cofactor evidence="1">
        <name>Mg(2+)</name>
        <dbReference type="ChEBI" id="CHEBI:18420"/>
    </cofactor>
</comment>
<dbReference type="PANTHER" id="PTHR12358">
    <property type="entry name" value="SPHINGOSINE KINASE"/>
    <property type="match status" value="1"/>
</dbReference>
<reference evidence="4 5" key="1">
    <citation type="journal article" date="2019" name="Int. J. Syst. Evol. Microbiol.">
        <title>The Global Catalogue of Microorganisms (GCM) 10K type strain sequencing project: providing services to taxonomists for standard genome sequencing and annotation.</title>
        <authorList>
            <consortium name="The Broad Institute Genomics Platform"/>
            <consortium name="The Broad Institute Genome Sequencing Center for Infectious Disease"/>
            <person name="Wu L."/>
            <person name="Ma J."/>
        </authorList>
    </citation>
    <scope>NUCLEOTIDE SEQUENCE [LARGE SCALE GENOMIC DNA]</scope>
    <source>
        <strain evidence="4 5">JCM 10649</strain>
    </source>
</reference>
<protein>
    <submittedName>
        <fullName evidence="4">Diacylglycerol kinase family protein</fullName>
    </submittedName>
</protein>
<evidence type="ECO:0000256" key="1">
    <source>
        <dbReference type="ARBA" id="ARBA00001946"/>
    </source>
</evidence>
<keyword evidence="4" id="KW-0418">Kinase</keyword>
<organism evidence="4 5">
    <name type="scientific">Streptomyces stramineus</name>
    <dbReference type="NCBI Taxonomy" id="173861"/>
    <lineage>
        <taxon>Bacteria</taxon>
        <taxon>Bacillati</taxon>
        <taxon>Actinomycetota</taxon>
        <taxon>Actinomycetes</taxon>
        <taxon>Kitasatosporales</taxon>
        <taxon>Streptomycetaceae</taxon>
        <taxon>Streptomyces</taxon>
    </lineage>
</organism>
<accession>A0ABN1A4H8</accession>
<evidence type="ECO:0000259" key="3">
    <source>
        <dbReference type="PROSITE" id="PS50146"/>
    </source>
</evidence>
<dbReference type="RefSeq" id="WP_344090859.1">
    <property type="nucleotide sequence ID" value="NZ_BAAAHB010000031.1"/>
</dbReference>
<dbReference type="InterPro" id="IPR017438">
    <property type="entry name" value="ATP-NAD_kinase_N"/>
</dbReference>